<dbReference type="Proteomes" id="UP000180194">
    <property type="component" value="Unassembled WGS sequence"/>
</dbReference>
<name>A0ABX3CPH6_9BACI</name>
<proteinExistence type="predicted"/>
<evidence type="ECO:0000313" key="1">
    <source>
        <dbReference type="EMBL" id="OHX45315.1"/>
    </source>
</evidence>
<comment type="caution">
    <text evidence="1">The sequence shown here is derived from an EMBL/GenBank/DDBJ whole genome shotgun (WGS) entry which is preliminary data.</text>
</comment>
<reference evidence="1 2" key="1">
    <citation type="submission" date="2016-07" db="EMBL/GenBank/DDBJ databases">
        <title>Bacillus oceanisediminis whole genome.</title>
        <authorList>
            <person name="Pal Y."/>
            <person name="Verma A."/>
            <person name="Mual P."/>
            <person name="Srinivasan K."/>
        </authorList>
    </citation>
    <scope>NUCLEOTIDE SEQUENCE [LARGE SCALE GENOMIC DNA]</scope>
    <source>
        <strain evidence="1 2">Bhandara28</strain>
    </source>
</reference>
<dbReference type="RefSeq" id="WP_009332034.1">
    <property type="nucleotide sequence ID" value="NZ_CP062790.1"/>
</dbReference>
<evidence type="ECO:0000313" key="2">
    <source>
        <dbReference type="Proteomes" id="UP000180194"/>
    </source>
</evidence>
<keyword evidence="2" id="KW-1185">Reference proteome</keyword>
<dbReference type="EMBL" id="MBRJ01000036">
    <property type="protein sequence ID" value="OHX45315.1"/>
    <property type="molecule type" value="Genomic_DNA"/>
</dbReference>
<organism evidence="1 2">
    <name type="scientific">Cytobacillus oceanisediminis</name>
    <dbReference type="NCBI Taxonomy" id="665099"/>
    <lineage>
        <taxon>Bacteria</taxon>
        <taxon>Bacillati</taxon>
        <taxon>Bacillota</taxon>
        <taxon>Bacilli</taxon>
        <taxon>Bacillales</taxon>
        <taxon>Bacillaceae</taxon>
        <taxon>Cytobacillus</taxon>
    </lineage>
</organism>
<gene>
    <name evidence="1" type="ORF">BBV17_23740</name>
</gene>
<sequence>MAGMKSINLDGEEIYVFNSAIYIFESSAGCTLEVDMIVSEVTLRKYQNRESLITEIELEDGGLISSFMFLKAVPGELPRLSLFCELDPDESYESILRIGEDHQDFPDIEADITLEEIRKVEMPNEKITLKLNLPISQVEWLKDQKNKELNELFKELLEGYLERQPK</sequence>
<accession>A0ABX3CPH6</accession>
<protein>
    <submittedName>
        <fullName evidence="1">Uncharacterized protein</fullName>
    </submittedName>
</protein>